<sequence length="302" mass="35664">MLMTKKILYLLLFSLIIYSCKKEEQKIKTVDQTIEVATQNLPKDPPIYLPSSAPENEIITHIKKRQQVLSLLLKSVAPEKADELYKNLIKENDSALTLLQIRKETLLEKYYGYSDYDPQTQVYTMKFPKEVEKLVKDYRAAGIEFWEIGEGYTELRMLPTYYFKLFAGKFSPDYQTYLEMITAEDQVLFQSDAAIRISWRDVAKRVESREKFLIDFPNSKLIKEIKQQLKEYQYAYLLGYDNTQTHEQGKLNPENLEEFKRIIRENPNSETSTIIKELLPNDFDRDGIFDFVTKRIGYNLYE</sequence>
<gene>
    <name evidence="1" type="ORF">HY04_00515</name>
</gene>
<accession>A0ABR4U0N6</accession>
<evidence type="ECO:0000313" key="1">
    <source>
        <dbReference type="EMBL" id="KEY19748.1"/>
    </source>
</evidence>
<dbReference type="EMBL" id="JPEP01000001">
    <property type="protein sequence ID" value="KEY19748.1"/>
    <property type="molecule type" value="Genomic_DNA"/>
</dbReference>
<protein>
    <submittedName>
        <fullName evidence="1">Uncharacterized protein</fullName>
    </submittedName>
</protein>
<dbReference type="Proteomes" id="UP000028349">
    <property type="component" value="Unassembled WGS sequence"/>
</dbReference>
<dbReference type="PROSITE" id="PS51257">
    <property type="entry name" value="PROKAR_LIPOPROTEIN"/>
    <property type="match status" value="1"/>
</dbReference>
<keyword evidence="2" id="KW-1185">Reference proteome</keyword>
<organism evidence="1 2">
    <name type="scientific">Kaistella antarctica</name>
    <dbReference type="NCBI Taxonomy" id="266748"/>
    <lineage>
        <taxon>Bacteria</taxon>
        <taxon>Pseudomonadati</taxon>
        <taxon>Bacteroidota</taxon>
        <taxon>Flavobacteriia</taxon>
        <taxon>Flavobacteriales</taxon>
        <taxon>Weeksellaceae</taxon>
        <taxon>Chryseobacterium group</taxon>
        <taxon>Kaistella</taxon>
    </lineage>
</organism>
<reference evidence="1 2" key="1">
    <citation type="submission" date="2014-07" db="EMBL/GenBank/DDBJ databases">
        <authorList>
            <person name="Pisani N.G."/>
            <person name="Newman J.D."/>
        </authorList>
    </citation>
    <scope>NUCLEOTIDE SEQUENCE [LARGE SCALE GENOMIC DNA]</scope>
    <source>
        <strain evidence="1 2">LMG 24720</strain>
    </source>
</reference>
<proteinExistence type="predicted"/>
<evidence type="ECO:0000313" key="2">
    <source>
        <dbReference type="Proteomes" id="UP000028349"/>
    </source>
</evidence>
<name>A0ABR4U0N6_9FLAO</name>
<comment type="caution">
    <text evidence="1">The sequence shown here is derived from an EMBL/GenBank/DDBJ whole genome shotgun (WGS) entry which is preliminary data.</text>
</comment>